<keyword evidence="2" id="KW-1185">Reference proteome</keyword>
<name>A0AAW0AUL3_9AGAR</name>
<gene>
    <name evidence="1" type="ORF">R3P38DRAFT_3202085</name>
</gene>
<sequence>MPHCGSNSHQEHLDVSHFSRKTSSLLKLDDLVNSLLPPQFPVDILSHRNPHPLALTIFDPYPRYTPRLRPAPLFIAYVASFPYVTLPCRPFLPVAQRFDTYPTPHPLHPAVSIVYISPSATPLSCLTLLRHRSRHPFLPPPRSSAPLTYHSFHPACSTPRVTISLQAQSFVTGSLSIRLPLASPQPTPSFRRLHTRTSESSPSLLDIRPIYGHASPTSSMILSPPPTRPSKFPLSISVYPPSLTPASPPTCSYTPVLARHIHLSILTLPSSFAHVFSICTLPSSSPTPCYAMYTVVATPLPASVPPHFHLLALHSDNVLVPSLPQPVSSLSCNPNFEPFYLSYTCIVRSSHWHTGAILLHLPPYIFSLTDSAPPSLFLKNPLARQRFHAGGGAGEDRSIGSGGLQESRCRCRDLSGGRVARECGGGEDSRLHSGAWPRDGDRRGKWCCFAIV</sequence>
<accession>A0AAW0AUL3</accession>
<evidence type="ECO:0000313" key="2">
    <source>
        <dbReference type="Proteomes" id="UP001362999"/>
    </source>
</evidence>
<protein>
    <submittedName>
        <fullName evidence="1">Uncharacterized protein</fullName>
    </submittedName>
</protein>
<organism evidence="1 2">
    <name type="scientific">Favolaschia claudopus</name>
    <dbReference type="NCBI Taxonomy" id="2862362"/>
    <lineage>
        <taxon>Eukaryota</taxon>
        <taxon>Fungi</taxon>
        <taxon>Dikarya</taxon>
        <taxon>Basidiomycota</taxon>
        <taxon>Agaricomycotina</taxon>
        <taxon>Agaricomycetes</taxon>
        <taxon>Agaricomycetidae</taxon>
        <taxon>Agaricales</taxon>
        <taxon>Marasmiineae</taxon>
        <taxon>Mycenaceae</taxon>
        <taxon>Favolaschia</taxon>
    </lineage>
</organism>
<comment type="caution">
    <text evidence="1">The sequence shown here is derived from an EMBL/GenBank/DDBJ whole genome shotgun (WGS) entry which is preliminary data.</text>
</comment>
<evidence type="ECO:0000313" key="1">
    <source>
        <dbReference type="EMBL" id="KAK7016844.1"/>
    </source>
</evidence>
<proteinExistence type="predicted"/>
<reference evidence="1 2" key="1">
    <citation type="journal article" date="2024" name="J Genomics">
        <title>Draft genome sequencing and assembly of Favolaschia claudopus CIRM-BRFM 2984 isolated from oak limbs.</title>
        <authorList>
            <person name="Navarro D."/>
            <person name="Drula E."/>
            <person name="Chaduli D."/>
            <person name="Cazenave R."/>
            <person name="Ahrendt S."/>
            <person name="Wang J."/>
            <person name="Lipzen A."/>
            <person name="Daum C."/>
            <person name="Barry K."/>
            <person name="Grigoriev I.V."/>
            <person name="Favel A."/>
            <person name="Rosso M.N."/>
            <person name="Martin F."/>
        </authorList>
    </citation>
    <scope>NUCLEOTIDE SEQUENCE [LARGE SCALE GENOMIC DNA]</scope>
    <source>
        <strain evidence="1 2">CIRM-BRFM 2984</strain>
    </source>
</reference>
<dbReference type="AlphaFoldDB" id="A0AAW0AUL3"/>
<dbReference type="Proteomes" id="UP001362999">
    <property type="component" value="Unassembled WGS sequence"/>
</dbReference>
<dbReference type="EMBL" id="JAWWNJ010000049">
    <property type="protein sequence ID" value="KAK7016844.1"/>
    <property type="molecule type" value="Genomic_DNA"/>
</dbReference>